<evidence type="ECO:0000313" key="5">
    <source>
        <dbReference type="Proteomes" id="UP000253094"/>
    </source>
</evidence>
<dbReference type="Pfam" id="PF05378">
    <property type="entry name" value="Hydant_A_N"/>
    <property type="match status" value="1"/>
</dbReference>
<dbReference type="InterPro" id="IPR008040">
    <property type="entry name" value="Hydant_A_N"/>
</dbReference>
<feature type="domain" description="Hydantoinase/oxoprolinase N-terminal" evidence="2">
    <location>
        <begin position="8"/>
        <end position="184"/>
    </location>
</feature>
<dbReference type="AlphaFoldDB" id="A0A367FN53"/>
<reference evidence="4 5" key="1">
    <citation type="submission" date="2018-06" db="EMBL/GenBank/DDBJ databases">
        <title>Sphaerisporangium craniellae sp. nov., isolated from a marine sponge in the South China Sea.</title>
        <authorList>
            <person name="Li L."/>
        </authorList>
    </citation>
    <scope>NUCLEOTIDE SEQUENCE [LARGE SCALE GENOMIC DNA]</scope>
    <source>
        <strain evidence="4 5">CCTCC AA 208026</strain>
    </source>
</reference>
<dbReference type="SUPFAM" id="SSF53067">
    <property type="entry name" value="Actin-like ATPase domain"/>
    <property type="match status" value="1"/>
</dbReference>
<evidence type="ECO:0000313" key="4">
    <source>
        <dbReference type="EMBL" id="RCG31823.1"/>
    </source>
</evidence>
<dbReference type="GO" id="GO:0005829">
    <property type="term" value="C:cytosol"/>
    <property type="evidence" value="ECO:0007669"/>
    <property type="project" value="TreeGrafter"/>
</dbReference>
<dbReference type="GO" id="GO:0017168">
    <property type="term" value="F:5-oxoprolinase (ATP-hydrolyzing) activity"/>
    <property type="evidence" value="ECO:0007669"/>
    <property type="project" value="TreeGrafter"/>
</dbReference>
<organism evidence="4 5">
    <name type="scientific">Sphaerisporangium album</name>
    <dbReference type="NCBI Taxonomy" id="509200"/>
    <lineage>
        <taxon>Bacteria</taxon>
        <taxon>Bacillati</taxon>
        <taxon>Actinomycetota</taxon>
        <taxon>Actinomycetes</taxon>
        <taxon>Streptosporangiales</taxon>
        <taxon>Streptosporangiaceae</taxon>
        <taxon>Sphaerisporangium</taxon>
    </lineage>
</organism>
<dbReference type="GO" id="GO:0006749">
    <property type="term" value="P:glutathione metabolic process"/>
    <property type="evidence" value="ECO:0007669"/>
    <property type="project" value="TreeGrafter"/>
</dbReference>
<dbReference type="InterPro" id="IPR045079">
    <property type="entry name" value="Oxoprolinase-like"/>
</dbReference>
<feature type="domain" description="Hydantoinase A/oxoprolinase" evidence="1">
    <location>
        <begin position="207"/>
        <end position="494"/>
    </location>
</feature>
<evidence type="ECO:0000259" key="3">
    <source>
        <dbReference type="Pfam" id="PF19278"/>
    </source>
</evidence>
<proteinExistence type="predicted"/>
<dbReference type="InterPro" id="IPR002821">
    <property type="entry name" value="Hydantoinase_A"/>
</dbReference>
<evidence type="ECO:0000259" key="2">
    <source>
        <dbReference type="Pfam" id="PF05378"/>
    </source>
</evidence>
<dbReference type="Pfam" id="PF01968">
    <property type="entry name" value="Hydantoinase_A"/>
    <property type="match status" value="1"/>
</dbReference>
<dbReference type="PANTHER" id="PTHR11365">
    <property type="entry name" value="5-OXOPROLINASE RELATED"/>
    <property type="match status" value="1"/>
</dbReference>
<protein>
    <submittedName>
        <fullName evidence="4">Hydantoinase/oxoprolinase family protein</fullName>
    </submittedName>
</protein>
<dbReference type="OrthoDB" id="9768323at2"/>
<dbReference type="InterPro" id="IPR049517">
    <property type="entry name" value="ACX-like_C"/>
</dbReference>
<comment type="caution">
    <text evidence="4">The sequence shown here is derived from an EMBL/GenBank/DDBJ whole genome shotgun (WGS) entry which is preliminary data.</text>
</comment>
<gene>
    <name evidence="4" type="ORF">DQ384_09860</name>
</gene>
<name>A0A367FN53_9ACTN</name>
<feature type="domain" description="Acetophenone carboxylase-like C-terminal" evidence="3">
    <location>
        <begin position="560"/>
        <end position="690"/>
    </location>
</feature>
<evidence type="ECO:0000259" key="1">
    <source>
        <dbReference type="Pfam" id="PF01968"/>
    </source>
</evidence>
<dbReference type="InterPro" id="IPR043129">
    <property type="entry name" value="ATPase_NBD"/>
</dbReference>
<dbReference type="Pfam" id="PF19278">
    <property type="entry name" value="Hydant_A_C"/>
    <property type="match status" value="1"/>
</dbReference>
<dbReference type="Proteomes" id="UP000253094">
    <property type="component" value="Unassembled WGS sequence"/>
</dbReference>
<keyword evidence="5" id="KW-1185">Reference proteome</keyword>
<dbReference type="EMBL" id="QOIL01000004">
    <property type="protein sequence ID" value="RCG31823.1"/>
    <property type="molecule type" value="Genomic_DNA"/>
</dbReference>
<accession>A0A367FN53</accession>
<dbReference type="RefSeq" id="WP_114028393.1">
    <property type="nucleotide sequence ID" value="NZ_QOIL01000004.1"/>
</dbReference>
<sequence>MTTSPRWRVGMDTGGTFTDLVALSDQGQLLLRKVSSTPRNPSDAVFAALERTGLDLTADLDDFVLGTTIATNAVIMRRGAPVILLTTAGFEDVLYIQRIDRPGRYDLQWVKAEPYAPRRTTVGVRERVLADGSVRLALADEEVERVIEAVGGLLAGHDGAAIAVCLLNSYLNPEHERALAAKLRAAFPQVAVSLSGEVAPVWREYERTATTAMDAYVSPIVRRFARTLATGLDERAMSGWHALMKSNGGQVPLEHSADRPIELVLSGLAGGMMGGGYWARAVGSDKAVTLDMGGTSADVGVVVDGQLQYTGLFEVEWGVPIAVPIIDVSTIGAGGSSLAYVGNDGLLHVGPESAGADPGPVCYGRGGTQPTVTDANLVLGRLHPDHFLGGELALDAGSAEAAVGELAESLELGVDAAAEAVLTLAVENMAGAVRLVTVDRGHDYREFDLVAFGGAGPLHAAAIARHMRMRRVIVPPTPGLVSAFGTIISDQRVDRRMTAVRRLDSPEATDLAGILAGLAREAHAELAGQRRADATGDIVVTTYVSCRYVGQNYEQEIRTYRGHLDRSYETVLTASPGDPDLDRRLVEMFHASHARVYGYDLPEQAVQSVYVGATAVLAGGEVKFVPYARTTPNPRISTRRVQVGGGVWADTVVVDREELQPGYALNGPAIVEEPNSTTFVPPGYRMEVDGTYCLIIEAVKDLGESLDTGADA</sequence>
<dbReference type="PANTHER" id="PTHR11365:SF23">
    <property type="entry name" value="HYPOTHETICAL 5-OXOPROLINASE (EUROFUNG)-RELATED"/>
    <property type="match status" value="1"/>
</dbReference>